<dbReference type="EMBL" id="CP061539">
    <property type="protein sequence ID" value="QNV37824.1"/>
    <property type="molecule type" value="Genomic_DNA"/>
</dbReference>
<feature type="transmembrane region" description="Helical" evidence="1">
    <location>
        <begin position="312"/>
        <end position="329"/>
    </location>
</feature>
<feature type="transmembrane region" description="Helical" evidence="1">
    <location>
        <begin position="234"/>
        <end position="257"/>
    </location>
</feature>
<dbReference type="KEGG" id="rter:IDM49_00465"/>
<feature type="transmembrane region" description="Helical" evidence="1">
    <location>
        <begin position="461"/>
        <end position="483"/>
    </location>
</feature>
<feature type="transmembrane region" description="Helical" evidence="1">
    <location>
        <begin position="199"/>
        <end position="222"/>
    </location>
</feature>
<name>A0A7H2BDS8_9MICC</name>
<gene>
    <name evidence="2" type="ORF">IDM49_00465</name>
</gene>
<reference evidence="2 3" key="1">
    <citation type="submission" date="2020-09" db="EMBL/GenBank/DDBJ databases">
        <title>Investigation of environmental microbes.</title>
        <authorList>
            <person name="Ou Y."/>
            <person name="Kang Q."/>
        </authorList>
    </citation>
    <scope>NUCLEOTIDE SEQUENCE [LARGE SCALE GENOMIC DNA]</scope>
    <source>
        <strain evidence="2 3">KJZ-14</strain>
    </source>
</reference>
<keyword evidence="1" id="KW-0812">Transmembrane</keyword>
<evidence type="ECO:0000313" key="3">
    <source>
        <dbReference type="Proteomes" id="UP000516404"/>
    </source>
</evidence>
<feature type="transmembrane region" description="Helical" evidence="1">
    <location>
        <begin position="341"/>
        <end position="362"/>
    </location>
</feature>
<feature type="transmembrane region" description="Helical" evidence="1">
    <location>
        <begin position="398"/>
        <end position="414"/>
    </location>
</feature>
<sequence length="675" mass="74352">MSWLAILVPFLMGLLLLFVPGLLVTTAVRLRGFDAVAIAPPVSVAVLAISAIIAPMVGVGWSLWVPLVFAFIVAALGFVVTFGLNKLGLLDAPYKRQLGSTIVRTPMTWNIKQQAWLYASVAIGSLLTLRNTARGIGAPDWISQTWDNNFHLNAVRYIVDHNNGSALFVANMTSGGGPATFYPLAWHDFVSLVFMHSGASIPVATNAFAMAVAGVVWPLSVMYMVRSIFRANPVALMLTGIAAASMSSFPFSLIYFGVLYPNLLGYALLPVGIGMMAQLFRVGLVRYLATTQSLFLGLFVALGIALAHPNAVMSMLVLIMPIFIARVVLQIIAAVKKETPWWVVALQTVVIAGIFYLISYLWEIVRPAKEAGEMWHPQSSQGEALGGMLTNEALTSKPLWAVTILSLIGIFFLIKCRNRLYWVLGMWGVLAYYYVAVRSLAWEDGRYEVVGVWYHDSFRLAALVPIVTLAFVAYGVHQLSTLLADKLVGADLSRFKGRLREHGLVATVLGALAVIILGTVMQTAAPLNNYLHASRALYEPTLESPLLTPDEYNVLENIDKYVPEDSEIVVSAFNGGALAYAMADRKVTVYHTLSSMTSDDWYMYHNLDKAKTDPKVCKILERDNIDYFLWFGWKEVNGMNHQGWYTSFDKFVDSDLVEPVYHSGGATLYKITACE</sequence>
<dbReference type="InterPro" id="IPR046671">
    <property type="entry name" value="DUF6541"/>
</dbReference>
<dbReference type="RefSeq" id="WP_190724637.1">
    <property type="nucleotide sequence ID" value="NZ_CP061539.1"/>
</dbReference>
<feature type="transmembrane region" description="Helical" evidence="1">
    <location>
        <begin position="421"/>
        <end position="441"/>
    </location>
</feature>
<feature type="transmembrane region" description="Helical" evidence="1">
    <location>
        <begin position="263"/>
        <end position="280"/>
    </location>
</feature>
<feature type="transmembrane region" description="Helical" evidence="1">
    <location>
        <begin position="287"/>
        <end position="306"/>
    </location>
</feature>
<keyword evidence="1" id="KW-0472">Membrane</keyword>
<keyword evidence="1" id="KW-1133">Transmembrane helix</keyword>
<feature type="transmembrane region" description="Helical" evidence="1">
    <location>
        <begin position="63"/>
        <end position="84"/>
    </location>
</feature>
<evidence type="ECO:0000256" key="1">
    <source>
        <dbReference type="SAM" id="Phobius"/>
    </source>
</evidence>
<dbReference type="Proteomes" id="UP000516404">
    <property type="component" value="Chromosome"/>
</dbReference>
<dbReference type="AlphaFoldDB" id="A0A7H2BDS8"/>
<evidence type="ECO:0000313" key="2">
    <source>
        <dbReference type="EMBL" id="QNV37824.1"/>
    </source>
</evidence>
<protein>
    <submittedName>
        <fullName evidence="2">Uncharacterized protein</fullName>
    </submittedName>
</protein>
<feature type="transmembrane region" description="Helical" evidence="1">
    <location>
        <begin position="35"/>
        <end position="57"/>
    </location>
</feature>
<dbReference type="GeneID" id="96622695"/>
<feature type="transmembrane region" description="Helical" evidence="1">
    <location>
        <begin position="504"/>
        <end position="525"/>
    </location>
</feature>
<organism evidence="2 3">
    <name type="scientific">Rothia terrae</name>
    <dbReference type="NCBI Taxonomy" id="396015"/>
    <lineage>
        <taxon>Bacteria</taxon>
        <taxon>Bacillati</taxon>
        <taxon>Actinomycetota</taxon>
        <taxon>Actinomycetes</taxon>
        <taxon>Micrococcales</taxon>
        <taxon>Micrococcaceae</taxon>
        <taxon>Rothia</taxon>
    </lineage>
</organism>
<keyword evidence="3" id="KW-1185">Reference proteome</keyword>
<feature type="transmembrane region" description="Helical" evidence="1">
    <location>
        <begin position="6"/>
        <end position="28"/>
    </location>
</feature>
<proteinExistence type="predicted"/>
<dbReference type="Pfam" id="PF20176">
    <property type="entry name" value="DUF6541"/>
    <property type="match status" value="1"/>
</dbReference>
<accession>A0A7H2BDS8</accession>